<keyword evidence="8 14" id="KW-1015">Disulfide bond</keyword>
<dbReference type="PIRSF" id="PIRSF000948">
    <property type="entry name" value="Sphingomy_PDE"/>
    <property type="match status" value="1"/>
</dbReference>
<evidence type="ECO:0000256" key="10">
    <source>
        <dbReference type="ARBA" id="ARBA00023295"/>
    </source>
</evidence>
<keyword evidence="3" id="KW-0964">Secreted</keyword>
<keyword evidence="9" id="KW-0325">Glycoprotein</keyword>
<dbReference type="InterPro" id="IPR004843">
    <property type="entry name" value="Calcineurin-like_PHP"/>
</dbReference>
<evidence type="ECO:0000256" key="9">
    <source>
        <dbReference type="ARBA" id="ARBA00023180"/>
    </source>
</evidence>
<feature type="binding site" evidence="13">
    <location>
        <position position="283"/>
    </location>
    <ligand>
        <name>Zn(2+)</name>
        <dbReference type="ChEBI" id="CHEBI:29105"/>
        <label>2</label>
    </ligand>
</feature>
<feature type="binding site" evidence="13">
    <location>
        <position position="210"/>
    </location>
    <ligand>
        <name>Zn(2+)</name>
        <dbReference type="ChEBI" id="CHEBI:29105"/>
        <label>1</label>
    </ligand>
</feature>
<feature type="disulfide bond" evidence="14">
    <location>
        <begin position="593"/>
        <end position="597"/>
    </location>
</feature>
<feature type="disulfide bond" evidence="14">
    <location>
        <begin position="225"/>
        <end position="230"/>
    </location>
</feature>
<dbReference type="Pfam" id="PF19272">
    <property type="entry name" value="ASMase_C"/>
    <property type="match status" value="1"/>
</dbReference>
<feature type="disulfide bond" evidence="14">
    <location>
        <begin position="126"/>
        <end position="137"/>
    </location>
</feature>
<dbReference type="SUPFAM" id="SSF47862">
    <property type="entry name" value="Saposin"/>
    <property type="match status" value="1"/>
</dbReference>
<feature type="binding site" evidence="13">
    <location>
        <position position="323"/>
    </location>
    <ligand>
        <name>Zn(2+)</name>
        <dbReference type="ChEBI" id="CHEBI:29105"/>
        <label>2</label>
    </ligand>
</feature>
<evidence type="ECO:0000256" key="14">
    <source>
        <dbReference type="PIRSR" id="PIRSR000948-2"/>
    </source>
</evidence>
<dbReference type="InterPro" id="IPR041805">
    <property type="entry name" value="ASMase/PPN1_MPP"/>
</dbReference>
<dbReference type="InterPro" id="IPR008139">
    <property type="entry name" value="SaposinB_dom"/>
</dbReference>
<evidence type="ECO:0000256" key="5">
    <source>
        <dbReference type="ARBA" id="ARBA00022729"/>
    </source>
</evidence>
<comment type="similarity">
    <text evidence="2 12">Belongs to the acid sphingomyelinase family.</text>
</comment>
<proteinExistence type="inferred from homology"/>
<feature type="disulfide bond" evidence="14">
    <location>
        <begin position="231"/>
        <end position="254"/>
    </location>
</feature>
<dbReference type="GO" id="GO:0061750">
    <property type="term" value="F:acid sphingomyelin phosphodiesterase activity"/>
    <property type="evidence" value="ECO:0007669"/>
    <property type="project" value="TreeGrafter"/>
</dbReference>
<keyword evidence="7 13" id="KW-0862">Zinc</keyword>
<comment type="subcellular location">
    <subcellularLocation>
        <location evidence="1">Secreted</location>
    </subcellularLocation>
</comment>
<comment type="catalytic activity">
    <reaction evidence="11">
        <text>a sphingomyelin + H2O = phosphocholine + an N-acylsphing-4-enine + H(+)</text>
        <dbReference type="Rhea" id="RHEA:19253"/>
        <dbReference type="ChEBI" id="CHEBI:15377"/>
        <dbReference type="ChEBI" id="CHEBI:15378"/>
        <dbReference type="ChEBI" id="CHEBI:17636"/>
        <dbReference type="ChEBI" id="CHEBI:52639"/>
        <dbReference type="ChEBI" id="CHEBI:295975"/>
        <dbReference type="EC" id="3.1.4.12"/>
    </reaction>
    <physiologicalReaction direction="left-to-right" evidence="11">
        <dbReference type="Rhea" id="RHEA:19254"/>
    </physiologicalReaction>
</comment>
<keyword evidence="5 15" id="KW-0732">Signal</keyword>
<dbReference type="SMART" id="SM00741">
    <property type="entry name" value="SapB"/>
    <property type="match status" value="1"/>
</dbReference>
<keyword evidence="4 13" id="KW-0479">Metal-binding</keyword>
<feature type="binding site" evidence="13">
    <location>
        <position position="469"/>
    </location>
    <ligand>
        <name>Zn(2+)</name>
        <dbReference type="ChEBI" id="CHEBI:29105"/>
        <label>1</label>
    </ligand>
</feature>
<dbReference type="GO" id="GO:0016798">
    <property type="term" value="F:hydrolase activity, acting on glycosyl bonds"/>
    <property type="evidence" value="ECO:0007669"/>
    <property type="project" value="UniProtKB-KW"/>
</dbReference>
<dbReference type="InterPro" id="IPR011001">
    <property type="entry name" value="Saposin-like"/>
</dbReference>
<feature type="disulfide bond" evidence="14">
    <location>
        <begin position="95"/>
        <end position="173"/>
    </location>
</feature>
<dbReference type="CDD" id="cd00842">
    <property type="entry name" value="MPP_ASMase"/>
    <property type="match status" value="1"/>
</dbReference>
<dbReference type="AlphaFoldDB" id="A0AAW2G235"/>
<organism evidence="17 18">
    <name type="scientific">Cardiocondyla obscurior</name>
    <dbReference type="NCBI Taxonomy" id="286306"/>
    <lineage>
        <taxon>Eukaryota</taxon>
        <taxon>Metazoa</taxon>
        <taxon>Ecdysozoa</taxon>
        <taxon>Arthropoda</taxon>
        <taxon>Hexapoda</taxon>
        <taxon>Insecta</taxon>
        <taxon>Pterygota</taxon>
        <taxon>Neoptera</taxon>
        <taxon>Endopterygota</taxon>
        <taxon>Hymenoptera</taxon>
        <taxon>Apocrita</taxon>
        <taxon>Aculeata</taxon>
        <taxon>Formicoidea</taxon>
        <taxon>Formicidae</taxon>
        <taxon>Myrmicinae</taxon>
        <taxon>Cardiocondyla</taxon>
    </lineage>
</organism>
<feature type="binding site" evidence="13">
    <location>
        <position position="283"/>
    </location>
    <ligand>
        <name>Zn(2+)</name>
        <dbReference type="ChEBI" id="CHEBI:29105"/>
        <label>1</label>
    </ligand>
</feature>
<dbReference type="Gene3D" id="3.60.21.10">
    <property type="match status" value="1"/>
</dbReference>
<dbReference type="GO" id="GO:0046872">
    <property type="term" value="F:metal ion binding"/>
    <property type="evidence" value="ECO:0007669"/>
    <property type="project" value="UniProtKB-KW"/>
</dbReference>
<feature type="signal peptide" evidence="15">
    <location>
        <begin position="1"/>
        <end position="34"/>
    </location>
</feature>
<evidence type="ECO:0000313" key="17">
    <source>
        <dbReference type="EMBL" id="KAL0120106.1"/>
    </source>
</evidence>
<dbReference type="GO" id="GO:0005615">
    <property type="term" value="C:extracellular space"/>
    <property type="evidence" value="ECO:0007669"/>
    <property type="project" value="TreeGrafter"/>
</dbReference>
<comment type="function">
    <text evidence="12">Converts sphingomyelin to ceramide.</text>
</comment>
<evidence type="ECO:0000256" key="15">
    <source>
        <dbReference type="SAM" id="SignalP"/>
    </source>
</evidence>
<dbReference type="Pfam" id="PF00149">
    <property type="entry name" value="Metallophos"/>
    <property type="match status" value="1"/>
</dbReference>
<evidence type="ECO:0000256" key="6">
    <source>
        <dbReference type="ARBA" id="ARBA00022801"/>
    </source>
</evidence>
<dbReference type="PANTHER" id="PTHR10340:SF29">
    <property type="entry name" value="SPHINGOMYELIN PHOSPHODIESTERASE"/>
    <property type="match status" value="1"/>
</dbReference>
<dbReference type="SUPFAM" id="SSF56300">
    <property type="entry name" value="Metallo-dependent phosphatases"/>
    <property type="match status" value="1"/>
</dbReference>
<evidence type="ECO:0000256" key="7">
    <source>
        <dbReference type="ARBA" id="ARBA00022833"/>
    </source>
</evidence>
<evidence type="ECO:0000256" key="8">
    <source>
        <dbReference type="ARBA" id="ARBA00023157"/>
    </source>
</evidence>
<dbReference type="Gene3D" id="1.10.225.10">
    <property type="entry name" value="Saposin-like"/>
    <property type="match status" value="1"/>
</dbReference>
<dbReference type="InterPro" id="IPR011160">
    <property type="entry name" value="Sphingomy_PDE"/>
</dbReference>
<dbReference type="EC" id="3.1.4.12" evidence="12"/>
<dbReference type="EMBL" id="JADYXP020000007">
    <property type="protein sequence ID" value="KAL0120106.1"/>
    <property type="molecule type" value="Genomic_DNA"/>
</dbReference>
<evidence type="ECO:0000256" key="11">
    <source>
        <dbReference type="ARBA" id="ARBA00047268"/>
    </source>
</evidence>
<dbReference type="Proteomes" id="UP001430953">
    <property type="component" value="Unassembled WGS sequence"/>
</dbReference>
<evidence type="ECO:0000256" key="1">
    <source>
        <dbReference type="ARBA" id="ARBA00004613"/>
    </source>
</evidence>
<dbReference type="PROSITE" id="PS50015">
    <property type="entry name" value="SAP_B"/>
    <property type="match status" value="1"/>
</dbReference>
<feature type="domain" description="Saposin B-type" evidence="16">
    <location>
        <begin position="91"/>
        <end position="177"/>
    </location>
</feature>
<feature type="binding site" evidence="13">
    <location>
        <position position="467"/>
    </location>
    <ligand>
        <name>Zn(2+)</name>
        <dbReference type="ChEBI" id="CHEBI:29105"/>
        <label>2</label>
    </ligand>
</feature>
<dbReference type="InterPro" id="IPR045473">
    <property type="entry name" value="ASM_C"/>
</dbReference>
<dbReference type="GO" id="GO:0046513">
    <property type="term" value="P:ceramide biosynthetic process"/>
    <property type="evidence" value="ECO:0007669"/>
    <property type="project" value="UniProtKB-ARBA"/>
</dbReference>
<dbReference type="PANTHER" id="PTHR10340">
    <property type="entry name" value="SPHINGOMYELIN PHOSPHODIESTERASE"/>
    <property type="match status" value="1"/>
</dbReference>
<comment type="caution">
    <text evidence="17">The sequence shown here is derived from an EMBL/GenBank/DDBJ whole genome shotgun (WGS) entry which is preliminary data.</text>
</comment>
<keyword evidence="6 12" id="KW-0378">Hydrolase</keyword>
<feature type="chain" id="PRO_5043553776" description="Sphingomyelin phosphodiesterase" evidence="15">
    <location>
        <begin position="35"/>
        <end position="619"/>
    </location>
</feature>
<feature type="disulfide bond" evidence="14">
    <location>
        <begin position="393"/>
        <end position="441"/>
    </location>
</feature>
<dbReference type="InterPro" id="IPR029052">
    <property type="entry name" value="Metallo-depent_PP-like"/>
</dbReference>
<evidence type="ECO:0000259" key="16">
    <source>
        <dbReference type="PROSITE" id="PS50015"/>
    </source>
</evidence>
<evidence type="ECO:0000256" key="3">
    <source>
        <dbReference type="ARBA" id="ARBA00022525"/>
    </source>
</evidence>
<feature type="binding site" evidence="13">
    <location>
        <position position="433"/>
    </location>
    <ligand>
        <name>Zn(2+)</name>
        <dbReference type="ChEBI" id="CHEBI:29105"/>
        <label>2</label>
    </ligand>
</feature>
<evidence type="ECO:0000256" key="12">
    <source>
        <dbReference type="PIRNR" id="PIRNR000948"/>
    </source>
</evidence>
<dbReference type="GO" id="GO:0006685">
    <property type="term" value="P:sphingomyelin catabolic process"/>
    <property type="evidence" value="ECO:0007669"/>
    <property type="project" value="UniProtKB-UniRule"/>
</dbReference>
<protein>
    <recommendedName>
        <fullName evidence="12">Sphingomyelin phosphodiesterase</fullName>
        <ecNumber evidence="12">3.1.4.12</ecNumber>
    </recommendedName>
</protein>
<evidence type="ECO:0000256" key="13">
    <source>
        <dbReference type="PIRSR" id="PIRSR000948-1"/>
    </source>
</evidence>
<evidence type="ECO:0000313" key="18">
    <source>
        <dbReference type="Proteomes" id="UP001430953"/>
    </source>
</evidence>
<reference evidence="17 18" key="1">
    <citation type="submission" date="2023-03" db="EMBL/GenBank/DDBJ databases">
        <title>High recombination rates correlate with genetic variation in Cardiocondyla obscurior ants.</title>
        <authorList>
            <person name="Errbii M."/>
        </authorList>
    </citation>
    <scope>NUCLEOTIDE SEQUENCE [LARGE SCALE GENOMIC DNA]</scope>
    <source>
        <strain evidence="17">Alpha-2009</strain>
        <tissue evidence="17">Whole body</tissue>
    </source>
</reference>
<evidence type="ECO:0000256" key="4">
    <source>
        <dbReference type="ARBA" id="ARBA00022723"/>
    </source>
</evidence>
<gene>
    <name evidence="17" type="ORF">PUN28_008043</name>
</gene>
<sequence length="619" mass="72017">MVQVTAVSQCTCISINMQFCRLLFFALLLKVANSDATDYINNMTSRFTHEIENWVKLRQEETEEFKQLIHTLALPTALQRDDWHSFEGQENKFICIICKSVIKTFLSFRRKGMSEEDIRSRVIKLCTLLNLQTEEVCDGAVTINLPIILYIVDSRPDLDSSTICGVVLESKSCPLNNNEFDWTVDIDDSPPILIDSEKTNETLNIVQITDIHYDPKYEPYGNSFCDEPTCCRIGQNKTNTSGKVAGYWGDYNYCDSPWHTVVDALDYIKAQHENISYVYFTGDIIDHGVWETSREGNVESLNKSYYQIYETFGNIPVYPILGNHEPHPLNQFAPNTITDDELSTQWLYEMMADLWINFKWLPESTRTTILQGGFYTVSPKKGFRIIALNNNVCYSYNWWLWYQPQDPYGQLQWLADTLSQAEKDQEFVHILAHIPPGSSDCQTTWRREYIKIVNRYAHIIRAQFNGHTHNDELQLYFSTNDNSEVNNVAWNGGSLTTYQNLNSNYKLYIVDNNNYAVIDYENWMYNLTLANENANQRPLWYKSYSFKEEYGISDLSYDSLRVWLSRLTNDESLLDLYYRNFFKLAEPSLRNECSALCMEPYACRVIANLENQEAKCNNN</sequence>
<accession>A0AAW2G235</accession>
<dbReference type="GO" id="GO:0005764">
    <property type="term" value="C:lysosome"/>
    <property type="evidence" value="ECO:0007669"/>
    <property type="project" value="TreeGrafter"/>
</dbReference>
<keyword evidence="18" id="KW-1185">Reference proteome</keyword>
<keyword evidence="10 12" id="KW-0326">Glycosidase</keyword>
<feature type="binding site" evidence="13">
    <location>
        <position position="212"/>
    </location>
    <ligand>
        <name>Zn(2+)</name>
        <dbReference type="ChEBI" id="CHEBI:29105"/>
        <label>1</label>
    </ligand>
</feature>
<name>A0AAW2G235_9HYME</name>
<comment type="cofactor">
    <cofactor evidence="13">
        <name>Zn(2+)</name>
        <dbReference type="ChEBI" id="CHEBI:29105"/>
    </cofactor>
    <text evidence="13">Binds 2 Zn(2+) ions per subunit.</text>
</comment>
<dbReference type="GO" id="GO:0016020">
    <property type="term" value="C:membrane"/>
    <property type="evidence" value="ECO:0007669"/>
    <property type="project" value="GOC"/>
</dbReference>
<evidence type="ECO:0000256" key="2">
    <source>
        <dbReference type="ARBA" id="ARBA00008234"/>
    </source>
</evidence>